<dbReference type="Proteomes" id="UP000070539">
    <property type="component" value="Unassembled WGS sequence"/>
</dbReference>
<proteinExistence type="predicted"/>
<dbReference type="OrthoDB" id="9808140at2"/>
<dbReference type="PANTHER" id="PTHR43591">
    <property type="entry name" value="METHYLTRANSFERASE"/>
    <property type="match status" value="1"/>
</dbReference>
<evidence type="ECO:0000313" key="3">
    <source>
        <dbReference type="EMBL" id="KXL54357.1"/>
    </source>
</evidence>
<dbReference type="GO" id="GO:0043770">
    <property type="term" value="F:demethylmenaquinone methyltransferase activity"/>
    <property type="evidence" value="ECO:0007669"/>
    <property type="project" value="UniProtKB-EC"/>
</dbReference>
<dbReference type="RefSeq" id="WP_066083839.1">
    <property type="nucleotide sequence ID" value="NZ_LRVM01000001.1"/>
</dbReference>
<evidence type="ECO:0000313" key="4">
    <source>
        <dbReference type="Proteomes" id="UP000070539"/>
    </source>
</evidence>
<name>A0A136WI58_9FIRM</name>
<comment type="caution">
    <text evidence="2">The sequence shown here is derived from an EMBL/GenBank/DDBJ whole genome shotgun (WGS) entry which is preliminary data.</text>
</comment>
<sequence>MESNIKFWERVAALYGFFMKRNLSSYDIISSKILQCLNKDMKVLELACGSGQLTFCLAKQVKEWYATDFSPAMLGEAKKQSTQKNIIFSVQDATRLPYEEHSFDAVLIANALHIMPQPDLALEEIFRVLKPGGLLFAPTFIWKSGVVFGVGAWLLQMFGFKVFHRWSQAEFAQFVEKKGFLVAEYSLVDSNITPICYLAAKKAV</sequence>
<dbReference type="InterPro" id="IPR029063">
    <property type="entry name" value="SAM-dependent_MTases_sf"/>
</dbReference>
<accession>A0A136WI58</accession>
<dbReference type="InterPro" id="IPR013216">
    <property type="entry name" value="Methyltransf_11"/>
</dbReference>
<feature type="domain" description="Methyltransferase type 11" evidence="1">
    <location>
        <begin position="44"/>
        <end position="136"/>
    </location>
</feature>
<dbReference type="EC" id="2.1.1.163" evidence="2"/>
<keyword evidence="2" id="KW-0489">Methyltransferase</keyword>
<dbReference type="AlphaFoldDB" id="A0A136WI58"/>
<keyword evidence="4" id="KW-1185">Reference proteome</keyword>
<dbReference type="GO" id="GO:0032259">
    <property type="term" value="P:methylation"/>
    <property type="evidence" value="ECO:0007669"/>
    <property type="project" value="UniProtKB-KW"/>
</dbReference>
<gene>
    <name evidence="2" type="primary">ubiE_1</name>
    <name evidence="3" type="synonym">ubiE_2</name>
    <name evidence="2" type="ORF">CLNEO_03340</name>
    <name evidence="3" type="ORF">CLNEO_04630</name>
</gene>
<reference evidence="2 4" key="1">
    <citation type="submission" date="2016-01" db="EMBL/GenBank/DDBJ databases">
        <title>Genome sequence of Clostridium neopropionicum X4, DSM-3847.</title>
        <authorList>
            <person name="Poehlein A."/>
            <person name="Beck M.H."/>
            <person name="Bengelsdorf F.R."/>
            <person name="Daniel R."/>
            <person name="Duerre P."/>
        </authorList>
    </citation>
    <scope>NUCLEOTIDE SEQUENCE [LARGE SCALE GENOMIC DNA]</scope>
    <source>
        <strain evidence="2 4">DSM-3847</strain>
    </source>
</reference>
<organism evidence="2 4">
    <name type="scientific">Anaerotignum neopropionicum</name>
    <dbReference type="NCBI Taxonomy" id="36847"/>
    <lineage>
        <taxon>Bacteria</taxon>
        <taxon>Bacillati</taxon>
        <taxon>Bacillota</taxon>
        <taxon>Clostridia</taxon>
        <taxon>Lachnospirales</taxon>
        <taxon>Anaerotignaceae</taxon>
        <taxon>Anaerotignum</taxon>
    </lineage>
</organism>
<dbReference type="EMBL" id="LRVM01000001">
    <property type="protein sequence ID" value="KXL54232.1"/>
    <property type="molecule type" value="Genomic_DNA"/>
</dbReference>
<dbReference type="Gene3D" id="3.40.50.150">
    <property type="entry name" value="Vaccinia Virus protein VP39"/>
    <property type="match status" value="1"/>
</dbReference>
<dbReference type="SUPFAM" id="SSF53335">
    <property type="entry name" value="S-adenosyl-L-methionine-dependent methyltransferases"/>
    <property type="match status" value="1"/>
</dbReference>
<protein>
    <submittedName>
        <fullName evidence="2">Demethylmenaquinone methyltransferase</fullName>
        <ecNumber evidence="2">2.1.1.163</ecNumber>
    </submittedName>
</protein>
<dbReference type="PATRIC" id="fig|36847.3.peg.417"/>
<dbReference type="CDD" id="cd02440">
    <property type="entry name" value="AdoMet_MTases"/>
    <property type="match status" value="1"/>
</dbReference>
<keyword evidence="2" id="KW-0808">Transferase</keyword>
<evidence type="ECO:0000313" key="2">
    <source>
        <dbReference type="EMBL" id="KXL54232.1"/>
    </source>
</evidence>
<dbReference type="STRING" id="36847.CLNEO_03340"/>
<dbReference type="GO" id="GO:0008757">
    <property type="term" value="F:S-adenosylmethionine-dependent methyltransferase activity"/>
    <property type="evidence" value="ECO:0007669"/>
    <property type="project" value="InterPro"/>
</dbReference>
<dbReference type="EMBL" id="LRVM01000001">
    <property type="protein sequence ID" value="KXL54357.1"/>
    <property type="molecule type" value="Genomic_DNA"/>
</dbReference>
<dbReference type="Pfam" id="PF08241">
    <property type="entry name" value="Methyltransf_11"/>
    <property type="match status" value="1"/>
</dbReference>
<evidence type="ECO:0000259" key="1">
    <source>
        <dbReference type="Pfam" id="PF08241"/>
    </source>
</evidence>